<comment type="caution">
    <text evidence="1">The sequence shown here is derived from an EMBL/GenBank/DDBJ whole genome shotgun (WGS) entry which is preliminary data.</text>
</comment>
<name>A0A2N7VKD3_9BURK</name>
<sequence length="236" mass="26412">MFISLAFQLQRPILPSREEHFGTLWEIAQLLQPFGLPIDIWRPPARTRKKSLVHAAFDHNGPTSTALEIQRVQDEKDGMTNYRRTGVWSGNEKGIGGALSVSFSSDPSLPICLFNLQFDEVQALDDTRNMQQLMLGLLDICPLAANIQVGPFRYYTAHQVFPKRPGAGWMLYLPKAIARHEVPEAAELVPVMESGRQKGTIIVSVSNDVFSIDNADHVKVANAIEIRLADRDLLPR</sequence>
<dbReference type="EMBL" id="PNYA01000018">
    <property type="protein sequence ID" value="PMS17612.1"/>
    <property type="molecule type" value="Genomic_DNA"/>
</dbReference>
<dbReference type="Proteomes" id="UP000235616">
    <property type="component" value="Unassembled WGS sequence"/>
</dbReference>
<keyword evidence="2" id="KW-1185">Reference proteome</keyword>
<organism evidence="1 2">
    <name type="scientific">Trinickia dabaoshanensis</name>
    <dbReference type="NCBI Taxonomy" id="564714"/>
    <lineage>
        <taxon>Bacteria</taxon>
        <taxon>Pseudomonadati</taxon>
        <taxon>Pseudomonadota</taxon>
        <taxon>Betaproteobacteria</taxon>
        <taxon>Burkholderiales</taxon>
        <taxon>Burkholderiaceae</taxon>
        <taxon>Trinickia</taxon>
    </lineage>
</organism>
<evidence type="ECO:0000313" key="1">
    <source>
        <dbReference type="EMBL" id="PMS17612.1"/>
    </source>
</evidence>
<dbReference type="OrthoDB" id="8718152at2"/>
<evidence type="ECO:0000313" key="2">
    <source>
        <dbReference type="Proteomes" id="UP000235616"/>
    </source>
</evidence>
<gene>
    <name evidence="1" type="ORF">C0Z18_19310</name>
</gene>
<protein>
    <submittedName>
        <fullName evidence="1">Uncharacterized protein</fullName>
    </submittedName>
</protein>
<proteinExistence type="predicted"/>
<accession>A0A2N7VKD3</accession>
<dbReference type="AlphaFoldDB" id="A0A2N7VKD3"/>
<reference evidence="1 2" key="1">
    <citation type="submission" date="2018-01" db="EMBL/GenBank/DDBJ databases">
        <title>Whole genome analyses suggest that Burkholderia sensu lato contains two further novel genera in the rhizoxinica-symbiotica group Mycetohabitans gen. nov., and Trinickia gen. nov.: implications for the evolution of diazotrophy and nodulation in the Burkholderiaceae.</title>
        <authorList>
            <person name="Estrada-de los Santos P."/>
            <person name="Palmer M."/>
            <person name="Chavez-Ramirez B."/>
            <person name="Beukes C."/>
            <person name="Steenkamp E.T."/>
            <person name="Hirsch A.M."/>
            <person name="Manyaka P."/>
            <person name="Maluk M."/>
            <person name="Lafos M."/>
            <person name="Crook M."/>
            <person name="Gross E."/>
            <person name="Simon M.F."/>
            <person name="Bueno dos Reis Junior F."/>
            <person name="Poole P.S."/>
            <person name="Venter S.N."/>
            <person name="James E.K."/>
        </authorList>
    </citation>
    <scope>NUCLEOTIDE SEQUENCE [LARGE SCALE GENOMIC DNA]</scope>
    <source>
        <strain evidence="1 2">GIMN1.004</strain>
    </source>
</reference>